<sequence length="1011" mass="113786">MRIIAKISPSIKLTARLSCNTNVRRYTSLVQVQQRQTHDQQLLWSNLAMRRFYVTNKSDITNRGFVKNDFFNTFPENNTGSILPIALIDLNPRSNNSSKVLLIPLNWHDADEHSMRSTITSIFSKPKNLQQIEAFSQALKDVPCYQKTKENTATKSRAIRNKEETKDLTKDPKKEVNLKEKQVINTSMENLACENLDNMDHLAAAIERSLQQCCLHSMQMFVDDNIIGERIKGLNLLSVPSKIRGGNIINDIELSEPLNPICVVKIDASKLNLKDISWNAKIPFPENQIATLTNITIPISFSKKSYSTRTITLPKQKTLTDDKGQDSQMLAILPKSNPKKMPTLNILRKASSSSVSSKCNPNYDFPYLSKLFGTKELLMSCDAYNKALIEAEKRRAALAECTALSKKLPQNSLSNRPQVVNIKGCSDPNLQQTATKISSPCSPPAKPKMQASNGCKKDDPCKPPECPNPCKDELEKLNRLKEEEMKKKRNKMPTGCESPKCKKEDSCTKFRKSPCKKATNHSTNVEMKSTMKSPDNVKQMTSSCKKDDPCKPSESPNPCKNEMEKLNRLKGEEMKRNRNKIPTGCVSPKCKKEDSCIKPKESPCKKANASDGSLKCDKKPSTNKGKSDSCGKSKDKKQKNPCLDDHTEYKPKCNKDPCKEGGSPCGGAKKKADSSGDGGKKEDPCEKYNIKKDPCKMKDICGGNNKKEDPCKKQNSNPCGNKKEDPCKTRKSSPCGSRKEDPCKKQKDDPCKKKNEDPCKKPKEDPCKKKNNSPCGSKKDDPCKKTKDDPCKKQKDDPCKKKKDSPCSYKKEDPCKKSKDDPCKKKKDSAKSPCGSKKEDPCKKKPTSPCKPKKDTKSKCQKTSNSKKKGCGKPKKETKPKCEQNKKCFSTSALENNNLIMRTFSNFSAMPSIKNRNWVNFNFKRYYSSKRDGNKKNTDDLGRASQCKSVETKVPPKRKPAYNPHPKDGLRKCYPTYDMDCQQFCKDARKTDCRKYAFLKDTDNNKRNGKK</sequence>
<feature type="compositionally biased region" description="Polar residues" evidence="1">
    <location>
        <begin position="520"/>
        <end position="543"/>
    </location>
</feature>
<feature type="compositionally biased region" description="Basic and acidic residues" evidence="1">
    <location>
        <begin position="160"/>
        <end position="172"/>
    </location>
</feature>
<feature type="region of interest" description="Disordered" evidence="1">
    <location>
        <begin position="150"/>
        <end position="172"/>
    </location>
</feature>
<feature type="compositionally biased region" description="Basic residues" evidence="1">
    <location>
        <begin position="859"/>
        <end position="873"/>
    </location>
</feature>
<keyword evidence="3" id="KW-1185">Reference proteome</keyword>
<name>A0A0L0CEN8_LUCCU</name>
<feature type="compositionally biased region" description="Basic and acidic residues" evidence="1">
    <location>
        <begin position="777"/>
        <end position="799"/>
    </location>
</feature>
<feature type="region of interest" description="Disordered" evidence="1">
    <location>
        <begin position="482"/>
        <end position="882"/>
    </location>
</feature>
<feature type="region of interest" description="Disordered" evidence="1">
    <location>
        <begin position="929"/>
        <end position="972"/>
    </location>
</feature>
<feature type="compositionally biased region" description="Basic and acidic residues" evidence="1">
    <location>
        <begin position="590"/>
        <end position="604"/>
    </location>
</feature>
<feature type="compositionally biased region" description="Basic and acidic residues" evidence="1">
    <location>
        <begin position="614"/>
        <end position="633"/>
    </location>
</feature>
<feature type="compositionally biased region" description="Basic and acidic residues" evidence="1">
    <location>
        <begin position="499"/>
        <end position="508"/>
    </location>
</feature>
<feature type="compositionally biased region" description="Basic and acidic residues" evidence="1">
    <location>
        <begin position="929"/>
        <end position="942"/>
    </location>
</feature>
<feature type="compositionally biased region" description="Basic residues" evidence="1">
    <location>
        <begin position="509"/>
        <end position="519"/>
    </location>
</feature>
<comment type="caution">
    <text evidence="2">The sequence shown here is derived from an EMBL/GenBank/DDBJ whole genome shotgun (WGS) entry which is preliminary data.</text>
</comment>
<feature type="compositionally biased region" description="Basic and acidic residues" evidence="1">
    <location>
        <begin position="737"/>
        <end position="768"/>
    </location>
</feature>
<feature type="region of interest" description="Disordered" evidence="1">
    <location>
        <begin position="435"/>
        <end position="454"/>
    </location>
</feature>
<reference evidence="2 3" key="1">
    <citation type="journal article" date="2015" name="Nat. Commun.">
        <title>Lucilia cuprina genome unlocks parasitic fly biology to underpin future interventions.</title>
        <authorList>
            <person name="Anstead C.A."/>
            <person name="Korhonen P.K."/>
            <person name="Young N.D."/>
            <person name="Hall R.S."/>
            <person name="Jex A.R."/>
            <person name="Murali S.C."/>
            <person name="Hughes D.S."/>
            <person name="Lee S.F."/>
            <person name="Perry T."/>
            <person name="Stroehlein A.J."/>
            <person name="Ansell B.R."/>
            <person name="Breugelmans B."/>
            <person name="Hofmann A."/>
            <person name="Qu J."/>
            <person name="Dugan S."/>
            <person name="Lee S.L."/>
            <person name="Chao H."/>
            <person name="Dinh H."/>
            <person name="Han Y."/>
            <person name="Doddapaneni H.V."/>
            <person name="Worley K.C."/>
            <person name="Muzny D.M."/>
            <person name="Ioannidis P."/>
            <person name="Waterhouse R.M."/>
            <person name="Zdobnov E.M."/>
            <person name="James P.J."/>
            <person name="Bagnall N.H."/>
            <person name="Kotze A.C."/>
            <person name="Gibbs R.A."/>
            <person name="Richards S."/>
            <person name="Batterham P."/>
            <person name="Gasser R.B."/>
        </authorList>
    </citation>
    <scope>NUCLEOTIDE SEQUENCE [LARGE SCALE GENOMIC DNA]</scope>
    <source>
        <strain evidence="2 3">LS</strain>
        <tissue evidence="2">Full body</tissue>
    </source>
</reference>
<feature type="compositionally biased region" description="Basic and acidic residues" evidence="1">
    <location>
        <begin position="809"/>
        <end position="823"/>
    </location>
</feature>
<evidence type="ECO:0000313" key="3">
    <source>
        <dbReference type="Proteomes" id="UP000037069"/>
    </source>
</evidence>
<organism evidence="2 3">
    <name type="scientific">Lucilia cuprina</name>
    <name type="common">Green bottle fly</name>
    <name type="synonym">Australian sheep blowfly</name>
    <dbReference type="NCBI Taxonomy" id="7375"/>
    <lineage>
        <taxon>Eukaryota</taxon>
        <taxon>Metazoa</taxon>
        <taxon>Ecdysozoa</taxon>
        <taxon>Arthropoda</taxon>
        <taxon>Hexapoda</taxon>
        <taxon>Insecta</taxon>
        <taxon>Pterygota</taxon>
        <taxon>Neoptera</taxon>
        <taxon>Endopterygota</taxon>
        <taxon>Diptera</taxon>
        <taxon>Brachycera</taxon>
        <taxon>Muscomorpha</taxon>
        <taxon>Oestroidea</taxon>
        <taxon>Calliphoridae</taxon>
        <taxon>Luciliinae</taxon>
        <taxon>Lucilia</taxon>
    </lineage>
</organism>
<dbReference type="STRING" id="7375.A0A0L0CEN8"/>
<dbReference type="EMBL" id="JRES01000608">
    <property type="protein sequence ID" value="KNC29934.1"/>
    <property type="molecule type" value="Genomic_DNA"/>
</dbReference>
<feature type="compositionally biased region" description="Basic and acidic residues" evidence="1">
    <location>
        <begin position="670"/>
        <end position="712"/>
    </location>
</feature>
<feature type="compositionally biased region" description="Basic and acidic residues" evidence="1">
    <location>
        <begin position="561"/>
        <end position="576"/>
    </location>
</feature>
<evidence type="ECO:0000256" key="1">
    <source>
        <dbReference type="SAM" id="MobiDB-lite"/>
    </source>
</evidence>
<feature type="compositionally biased region" description="Basic and acidic residues" evidence="1">
    <location>
        <begin position="642"/>
        <end position="659"/>
    </location>
</feature>
<dbReference type="Proteomes" id="UP000037069">
    <property type="component" value="Unassembled WGS sequence"/>
</dbReference>
<dbReference type="OrthoDB" id="8059541at2759"/>
<gene>
    <name evidence="2" type="ORF">FF38_08519</name>
</gene>
<dbReference type="OMA" id="PCKKQKD"/>
<evidence type="ECO:0000313" key="2">
    <source>
        <dbReference type="EMBL" id="KNC29934.1"/>
    </source>
</evidence>
<proteinExistence type="predicted"/>
<protein>
    <submittedName>
        <fullName evidence="2">Uncharacterized protein</fullName>
    </submittedName>
</protein>
<dbReference type="AlphaFoldDB" id="A0A0L0CEN8"/>
<accession>A0A0L0CEN8</accession>